<feature type="domain" description="DRBM" evidence="3">
    <location>
        <begin position="1"/>
        <end position="48"/>
    </location>
</feature>
<evidence type="ECO:0000313" key="4">
    <source>
        <dbReference type="EnsemblMetazoa" id="PPAI001288-PA"/>
    </source>
</evidence>
<dbReference type="SUPFAM" id="SSF54768">
    <property type="entry name" value="dsRNA-binding domain-like"/>
    <property type="match status" value="2"/>
</dbReference>
<dbReference type="GO" id="GO:0035418">
    <property type="term" value="P:protein localization to synapse"/>
    <property type="evidence" value="ECO:0007669"/>
    <property type="project" value="TreeGrafter"/>
</dbReference>
<feature type="compositionally biased region" description="Polar residues" evidence="2">
    <location>
        <begin position="189"/>
        <end position="207"/>
    </location>
</feature>
<dbReference type="GO" id="GO:0005886">
    <property type="term" value="C:plasma membrane"/>
    <property type="evidence" value="ECO:0007669"/>
    <property type="project" value="TreeGrafter"/>
</dbReference>
<dbReference type="FunFam" id="3.30.160.20:FF:000007">
    <property type="entry name" value="Double-stranded RNA-binding protein Staufen homolog 1"/>
    <property type="match status" value="2"/>
</dbReference>
<feature type="compositionally biased region" description="Polar residues" evidence="2">
    <location>
        <begin position="168"/>
        <end position="181"/>
    </location>
</feature>
<evidence type="ECO:0000313" key="5">
    <source>
        <dbReference type="Proteomes" id="UP000092462"/>
    </source>
</evidence>
<name>A0A1B0D1R5_PHLPP</name>
<dbReference type="GO" id="GO:0010468">
    <property type="term" value="P:regulation of gene expression"/>
    <property type="evidence" value="ECO:0007669"/>
    <property type="project" value="UniProtKB-ARBA"/>
</dbReference>
<keyword evidence="5" id="KW-1185">Reference proteome</keyword>
<keyword evidence="1" id="KW-0694">RNA-binding</keyword>
<accession>A0A1B0D1R5</accession>
<dbReference type="PANTHER" id="PTHR46054">
    <property type="entry name" value="MATERNAL EFFECT PROTEIN STAUFEN"/>
    <property type="match status" value="1"/>
</dbReference>
<dbReference type="GO" id="GO:0003725">
    <property type="term" value="F:double-stranded RNA binding"/>
    <property type="evidence" value="ECO:0007669"/>
    <property type="project" value="TreeGrafter"/>
</dbReference>
<dbReference type="GO" id="GO:0008298">
    <property type="term" value="P:intracellular mRNA localization"/>
    <property type="evidence" value="ECO:0007669"/>
    <property type="project" value="TreeGrafter"/>
</dbReference>
<dbReference type="EnsemblMetazoa" id="PPAI001288-RA">
    <property type="protein sequence ID" value="PPAI001288-PA"/>
    <property type="gene ID" value="PPAI001288"/>
</dbReference>
<dbReference type="InterPro" id="IPR014720">
    <property type="entry name" value="dsRBD_dom"/>
</dbReference>
<organism evidence="4 5">
    <name type="scientific">Phlebotomus papatasi</name>
    <name type="common">Sandfly</name>
    <dbReference type="NCBI Taxonomy" id="29031"/>
    <lineage>
        <taxon>Eukaryota</taxon>
        <taxon>Metazoa</taxon>
        <taxon>Ecdysozoa</taxon>
        <taxon>Arthropoda</taxon>
        <taxon>Hexapoda</taxon>
        <taxon>Insecta</taxon>
        <taxon>Pterygota</taxon>
        <taxon>Neoptera</taxon>
        <taxon>Endopterygota</taxon>
        <taxon>Diptera</taxon>
        <taxon>Nematocera</taxon>
        <taxon>Psychodoidea</taxon>
        <taxon>Psychodidae</taxon>
        <taxon>Phlebotomus</taxon>
        <taxon>Phlebotomus</taxon>
    </lineage>
</organism>
<dbReference type="Proteomes" id="UP000092462">
    <property type="component" value="Unassembled WGS sequence"/>
</dbReference>
<dbReference type="AlphaFoldDB" id="A0A1B0D1R5"/>
<reference evidence="4" key="1">
    <citation type="submission" date="2022-08" db="UniProtKB">
        <authorList>
            <consortium name="EnsemblMetazoa"/>
        </authorList>
    </citation>
    <scope>IDENTIFICATION</scope>
    <source>
        <strain evidence="4">Israel</strain>
    </source>
</reference>
<feature type="region of interest" description="Disordered" evidence="2">
    <location>
        <begin position="53"/>
        <end position="84"/>
    </location>
</feature>
<feature type="compositionally biased region" description="Basic and acidic residues" evidence="2">
    <location>
        <begin position="64"/>
        <end position="84"/>
    </location>
</feature>
<dbReference type="InterPro" id="IPR051740">
    <property type="entry name" value="DRBM-containing_protein"/>
</dbReference>
<dbReference type="GO" id="GO:0048477">
    <property type="term" value="P:oogenesis"/>
    <property type="evidence" value="ECO:0007669"/>
    <property type="project" value="UniProtKB-ARBA"/>
</dbReference>
<dbReference type="VEuPathDB" id="VectorBase:PPAI001288"/>
<evidence type="ECO:0000256" key="2">
    <source>
        <dbReference type="SAM" id="MobiDB-lite"/>
    </source>
</evidence>
<feature type="domain" description="DRBM" evidence="3">
    <location>
        <begin position="90"/>
        <end position="158"/>
    </location>
</feature>
<protein>
    <recommendedName>
        <fullName evidence="3">DRBM domain-containing protein</fullName>
    </recommendedName>
</protein>
<dbReference type="PROSITE" id="PS50137">
    <property type="entry name" value="DS_RBD"/>
    <property type="match status" value="2"/>
</dbReference>
<dbReference type="EMBL" id="AJVK01022266">
    <property type="status" value="NOT_ANNOTATED_CDS"/>
    <property type="molecule type" value="Genomic_DNA"/>
</dbReference>
<dbReference type="PANTHER" id="PTHR46054:SF3">
    <property type="entry name" value="MATERNAL EFFECT PROTEIN STAUFEN"/>
    <property type="match status" value="1"/>
</dbReference>
<dbReference type="SMART" id="SM00358">
    <property type="entry name" value="DSRM"/>
    <property type="match status" value="1"/>
</dbReference>
<dbReference type="GO" id="GO:0043025">
    <property type="term" value="C:neuronal cell body"/>
    <property type="evidence" value="ECO:0007669"/>
    <property type="project" value="TreeGrafter"/>
</dbReference>
<dbReference type="VEuPathDB" id="VectorBase:PPAPM1_004206"/>
<feature type="region of interest" description="Disordered" evidence="2">
    <location>
        <begin position="163"/>
        <end position="207"/>
    </location>
</feature>
<dbReference type="GO" id="GO:0098964">
    <property type="term" value="P:anterograde dendritic transport of messenger ribonucleoprotein complex"/>
    <property type="evidence" value="ECO:0007669"/>
    <property type="project" value="TreeGrafter"/>
</dbReference>
<dbReference type="CDD" id="cd19860">
    <property type="entry name" value="DSRM_STAU_rpt4"/>
    <property type="match status" value="1"/>
</dbReference>
<dbReference type="Gene3D" id="3.30.160.20">
    <property type="match status" value="2"/>
</dbReference>
<proteinExistence type="predicted"/>
<dbReference type="GO" id="GO:0032839">
    <property type="term" value="C:dendrite cytoplasm"/>
    <property type="evidence" value="ECO:0007669"/>
    <property type="project" value="GOC"/>
</dbReference>
<dbReference type="EMBL" id="AJVK01022267">
    <property type="status" value="NOT_ANNOTATED_CDS"/>
    <property type="molecule type" value="Genomic_DNA"/>
</dbReference>
<evidence type="ECO:0000259" key="3">
    <source>
        <dbReference type="PROSITE" id="PS50137"/>
    </source>
</evidence>
<dbReference type="Pfam" id="PF00035">
    <property type="entry name" value="dsrm"/>
    <property type="match status" value="1"/>
</dbReference>
<dbReference type="GO" id="GO:0010494">
    <property type="term" value="C:cytoplasmic stress granule"/>
    <property type="evidence" value="ECO:0007669"/>
    <property type="project" value="TreeGrafter"/>
</dbReference>
<dbReference type="GO" id="GO:0003729">
    <property type="term" value="F:mRNA binding"/>
    <property type="evidence" value="ECO:0007669"/>
    <property type="project" value="TreeGrafter"/>
</dbReference>
<sequence>MTVAEVSVPSVMKVTACPTIKSSTEGEGNGKKISKKRAAEAMLEELKKLPPISPTQRIIKQKRKPQDVVKKKSRNLIKEKDDPEYHAEVNPISKLIQIQQSKKEKEPIYTLAEERGVPRRREFVIEVAASGYSAVGVGSNKKVAKRLAAENLLALMGFAANGKDKINGESTEGSATGNSNPEKPKKVSFQDQNDTAPASTSSGNRSC</sequence>
<evidence type="ECO:0000256" key="1">
    <source>
        <dbReference type="ARBA" id="ARBA00022884"/>
    </source>
</evidence>